<keyword evidence="1" id="KW-0472">Membrane</keyword>
<evidence type="ECO:0000256" key="1">
    <source>
        <dbReference type="SAM" id="Phobius"/>
    </source>
</evidence>
<name>A0A1W6N470_9PROT</name>
<feature type="transmembrane region" description="Helical" evidence="1">
    <location>
        <begin position="15"/>
        <end position="38"/>
    </location>
</feature>
<evidence type="ECO:0000313" key="3">
    <source>
        <dbReference type="Proteomes" id="UP000237351"/>
    </source>
</evidence>
<sequence>MNNKPFSASLRKSALIHFTIIQALCLLFSWFVVFNAWLGFPIIGSFGSSVALGGTIPYSDAGGYYDGAYQLLMAGELNGWNMLLKFFPLVL</sequence>
<dbReference type="KEGG" id="naf:GQ61_03655"/>
<keyword evidence="1" id="KW-0812">Transmembrane</keyword>
<reference evidence="2 3" key="1">
    <citation type="submission" date="2014-06" db="EMBL/GenBank/DDBJ databases">
        <title>The genome of the endonuclear symbiont Nucleicultrix amoebiphila.</title>
        <authorList>
            <person name="Schulz F."/>
            <person name="Horn M."/>
        </authorList>
    </citation>
    <scope>NUCLEOTIDE SEQUENCE [LARGE SCALE GENOMIC DNA]</scope>
    <source>
        <strain evidence="2 3">FS5</strain>
    </source>
</reference>
<accession>A0A1W6N470</accession>
<keyword evidence="1" id="KW-1133">Transmembrane helix</keyword>
<protein>
    <submittedName>
        <fullName evidence="2">Uncharacterized protein</fullName>
    </submittedName>
</protein>
<organism evidence="2 3">
    <name type="scientific">Candidatus Nucleicultrix amoebiphila FS5</name>
    <dbReference type="NCBI Taxonomy" id="1414854"/>
    <lineage>
        <taxon>Bacteria</taxon>
        <taxon>Pseudomonadati</taxon>
        <taxon>Pseudomonadota</taxon>
        <taxon>Alphaproteobacteria</taxon>
        <taxon>Holosporales</taxon>
        <taxon>Candidatus Nucleicultricaceae</taxon>
        <taxon>Candidatus Nucleicultrix</taxon>
    </lineage>
</organism>
<dbReference type="AlphaFoldDB" id="A0A1W6N470"/>
<keyword evidence="3" id="KW-1185">Reference proteome</keyword>
<dbReference type="RefSeq" id="WP_085783995.1">
    <property type="nucleotide sequence ID" value="NZ_CP008743.1"/>
</dbReference>
<dbReference type="EMBL" id="CP008743">
    <property type="protein sequence ID" value="ARN84558.1"/>
    <property type="molecule type" value="Genomic_DNA"/>
</dbReference>
<dbReference type="Proteomes" id="UP000237351">
    <property type="component" value="Chromosome"/>
</dbReference>
<proteinExistence type="predicted"/>
<gene>
    <name evidence="2" type="ORF">GQ61_03655</name>
</gene>
<evidence type="ECO:0000313" key="2">
    <source>
        <dbReference type="EMBL" id="ARN84558.1"/>
    </source>
</evidence>
<dbReference type="STRING" id="1414854.GQ61_03655"/>